<sequence>MPRRAAANRREVQPDSVYNNRLVTQLINKVLLDGKKATAERIVYTAFEMVAEKSEDGDALATFKKAMDNIRPTLEVKPKRVGGATYQVPMEVNSRRSTALAIRWMVNFSRARKEKTMAERLANEIIDASNGVGASVKKREDVFKMAEANRAFSHYRW</sequence>
<dbReference type="GO" id="GO:0019843">
    <property type="term" value="F:rRNA binding"/>
    <property type="evidence" value="ECO:0007669"/>
    <property type="project" value="UniProtKB-UniRule"/>
</dbReference>
<dbReference type="Pfam" id="PF00177">
    <property type="entry name" value="Ribosomal_S7"/>
    <property type="match status" value="1"/>
</dbReference>
<dbReference type="InterPro" id="IPR023798">
    <property type="entry name" value="Ribosomal_uS7_dom"/>
</dbReference>
<keyword evidence="4 7" id="KW-0694">RNA-binding</keyword>
<reference evidence="10 11" key="1">
    <citation type="submission" date="2020-04" db="EMBL/GenBank/DDBJ databases">
        <title>Collinsella sp. KGMB02528 nov., an anaerobic actinobacterium isolated from human feces.</title>
        <authorList>
            <person name="Han K.-I."/>
            <person name="Eom M.K."/>
            <person name="Kim J.-S."/>
            <person name="Lee K.C."/>
            <person name="Suh M.K."/>
            <person name="Park S.-H."/>
            <person name="Lee J.H."/>
            <person name="Kang S.W."/>
            <person name="Park J.-E."/>
            <person name="Oh B.S."/>
            <person name="Yu S.Y."/>
            <person name="Choi S.-H."/>
            <person name="Lee D.H."/>
            <person name="Yoon H."/>
            <person name="Kim B.-Y."/>
            <person name="Lee J.H."/>
            <person name="Lee J.-S."/>
        </authorList>
    </citation>
    <scope>NUCLEOTIDE SEQUENCE [LARGE SCALE GENOMIC DNA]</scope>
    <source>
        <strain evidence="10 11">KGMB02528</strain>
    </source>
</reference>
<dbReference type="FunFam" id="1.10.455.10:FF:000001">
    <property type="entry name" value="30S ribosomal protein S7"/>
    <property type="match status" value="1"/>
</dbReference>
<dbReference type="PROSITE" id="PS00052">
    <property type="entry name" value="RIBOSOMAL_S7"/>
    <property type="match status" value="1"/>
</dbReference>
<evidence type="ECO:0000256" key="5">
    <source>
        <dbReference type="ARBA" id="ARBA00022980"/>
    </source>
</evidence>
<comment type="caution">
    <text evidence="10">The sequence shown here is derived from an EMBL/GenBank/DDBJ whole genome shotgun (WGS) entry which is preliminary data.</text>
</comment>
<dbReference type="InterPro" id="IPR005717">
    <property type="entry name" value="Ribosomal_uS7_bac/org-type"/>
</dbReference>
<comment type="similarity">
    <text evidence="1 7 8">Belongs to the universal ribosomal protein uS7 family.</text>
</comment>
<keyword evidence="6 7" id="KW-0687">Ribonucleoprotein</keyword>
<keyword evidence="11" id="KW-1185">Reference proteome</keyword>
<gene>
    <name evidence="7 10" type="primary">rpsG</name>
    <name evidence="10" type="ORF">HF320_02410</name>
</gene>
<keyword evidence="2 7" id="KW-0820">tRNA-binding</keyword>
<comment type="function">
    <text evidence="7">One of the primary rRNA binding proteins, it binds directly to 16S rRNA where it nucleates assembly of the head domain of the 30S subunit. Is located at the subunit interface close to the decoding center, probably blocks exit of the E-site tRNA.</text>
</comment>
<evidence type="ECO:0000259" key="9">
    <source>
        <dbReference type="Pfam" id="PF00177"/>
    </source>
</evidence>
<dbReference type="GO" id="GO:0003735">
    <property type="term" value="F:structural constituent of ribosome"/>
    <property type="evidence" value="ECO:0007669"/>
    <property type="project" value="InterPro"/>
</dbReference>
<evidence type="ECO:0000256" key="2">
    <source>
        <dbReference type="ARBA" id="ARBA00022555"/>
    </source>
</evidence>
<dbReference type="InterPro" id="IPR020606">
    <property type="entry name" value="Ribosomal_uS7_CS"/>
</dbReference>
<dbReference type="GO" id="GO:0000049">
    <property type="term" value="F:tRNA binding"/>
    <property type="evidence" value="ECO:0007669"/>
    <property type="project" value="UniProtKB-UniRule"/>
</dbReference>
<evidence type="ECO:0000256" key="7">
    <source>
        <dbReference type="HAMAP-Rule" id="MF_00480"/>
    </source>
</evidence>
<evidence type="ECO:0000256" key="4">
    <source>
        <dbReference type="ARBA" id="ARBA00022884"/>
    </source>
</evidence>
<dbReference type="InterPro" id="IPR000235">
    <property type="entry name" value="Ribosomal_uS7"/>
</dbReference>
<dbReference type="GO" id="GO:0015935">
    <property type="term" value="C:small ribosomal subunit"/>
    <property type="evidence" value="ECO:0007669"/>
    <property type="project" value="InterPro"/>
</dbReference>
<dbReference type="Gene3D" id="1.10.455.10">
    <property type="entry name" value="Ribosomal protein S7 domain"/>
    <property type="match status" value="1"/>
</dbReference>
<dbReference type="NCBIfam" id="TIGR01029">
    <property type="entry name" value="rpsG_bact"/>
    <property type="match status" value="1"/>
</dbReference>
<dbReference type="InterPro" id="IPR036823">
    <property type="entry name" value="Ribosomal_uS7_dom_sf"/>
</dbReference>
<keyword evidence="5 7" id="KW-0689">Ribosomal protein</keyword>
<dbReference type="SUPFAM" id="SSF47973">
    <property type="entry name" value="Ribosomal protein S7"/>
    <property type="match status" value="1"/>
</dbReference>
<dbReference type="Proteomes" id="UP000546970">
    <property type="component" value="Unassembled WGS sequence"/>
</dbReference>
<dbReference type="RefSeq" id="WP_169276890.1">
    <property type="nucleotide sequence ID" value="NZ_JABBCP010000001.1"/>
</dbReference>
<evidence type="ECO:0000313" key="11">
    <source>
        <dbReference type="Proteomes" id="UP000546970"/>
    </source>
</evidence>
<proteinExistence type="inferred from homology"/>
<dbReference type="CDD" id="cd14869">
    <property type="entry name" value="uS7_Bacteria"/>
    <property type="match status" value="1"/>
</dbReference>
<evidence type="ECO:0000256" key="3">
    <source>
        <dbReference type="ARBA" id="ARBA00022730"/>
    </source>
</evidence>
<dbReference type="PIRSF" id="PIRSF002122">
    <property type="entry name" value="RPS7p_RPS7a_RPS5e_RPS7o"/>
    <property type="match status" value="1"/>
</dbReference>
<evidence type="ECO:0000256" key="1">
    <source>
        <dbReference type="ARBA" id="ARBA00007151"/>
    </source>
</evidence>
<accession>A0A7X9YHU6</accession>
<name>A0A7X9YHU6_9ACTN</name>
<dbReference type="GO" id="GO:0006412">
    <property type="term" value="P:translation"/>
    <property type="evidence" value="ECO:0007669"/>
    <property type="project" value="UniProtKB-UniRule"/>
</dbReference>
<evidence type="ECO:0000313" key="10">
    <source>
        <dbReference type="EMBL" id="NMF55189.1"/>
    </source>
</evidence>
<protein>
    <recommendedName>
        <fullName evidence="7">Small ribosomal subunit protein uS7</fullName>
    </recommendedName>
</protein>
<feature type="domain" description="Small ribosomal subunit protein uS7" evidence="9">
    <location>
        <begin position="2"/>
        <end position="150"/>
    </location>
</feature>
<evidence type="ECO:0000256" key="8">
    <source>
        <dbReference type="RuleBase" id="RU003619"/>
    </source>
</evidence>
<dbReference type="PANTHER" id="PTHR11205">
    <property type="entry name" value="RIBOSOMAL PROTEIN S7"/>
    <property type="match status" value="1"/>
</dbReference>
<evidence type="ECO:0000256" key="6">
    <source>
        <dbReference type="ARBA" id="ARBA00023274"/>
    </source>
</evidence>
<dbReference type="EMBL" id="JABBCP010000001">
    <property type="protein sequence ID" value="NMF55189.1"/>
    <property type="molecule type" value="Genomic_DNA"/>
</dbReference>
<keyword evidence="3 7" id="KW-0699">rRNA-binding</keyword>
<dbReference type="AlphaFoldDB" id="A0A7X9YHU6"/>
<comment type="subunit">
    <text evidence="7">Part of the 30S ribosomal subunit. Contacts proteins S9 and S11.</text>
</comment>
<dbReference type="HAMAP" id="MF_00480_B">
    <property type="entry name" value="Ribosomal_uS7_B"/>
    <property type="match status" value="1"/>
</dbReference>
<organism evidence="10 11">
    <name type="scientific">Collinsella acetigenes</name>
    <dbReference type="NCBI Taxonomy" id="2713419"/>
    <lineage>
        <taxon>Bacteria</taxon>
        <taxon>Bacillati</taxon>
        <taxon>Actinomycetota</taxon>
        <taxon>Coriobacteriia</taxon>
        <taxon>Coriobacteriales</taxon>
        <taxon>Coriobacteriaceae</taxon>
        <taxon>Collinsella</taxon>
    </lineage>
</organism>